<dbReference type="OrthoDB" id="293642at2157"/>
<feature type="transmembrane region" description="Helical" evidence="2">
    <location>
        <begin position="270"/>
        <end position="296"/>
    </location>
</feature>
<evidence type="ECO:0000256" key="2">
    <source>
        <dbReference type="SAM" id="Phobius"/>
    </source>
</evidence>
<evidence type="ECO:0000256" key="1">
    <source>
        <dbReference type="SAM" id="MobiDB-lite"/>
    </source>
</evidence>
<reference evidence="5" key="1">
    <citation type="submission" date="2016-10" db="EMBL/GenBank/DDBJ databases">
        <authorList>
            <person name="Varghese N."/>
            <person name="Submissions S."/>
        </authorList>
    </citation>
    <scope>NUCLEOTIDE SEQUENCE [LARGE SCALE GENOMIC DNA]</scope>
    <source>
        <strain evidence="5">DSM 24767</strain>
    </source>
</reference>
<evidence type="ECO:0000259" key="3">
    <source>
        <dbReference type="Pfam" id="PF26514"/>
    </source>
</evidence>
<dbReference type="InterPro" id="IPR058486">
    <property type="entry name" value="DUF8173"/>
</dbReference>
<keyword evidence="2" id="KW-0472">Membrane</keyword>
<feature type="region of interest" description="Disordered" evidence="1">
    <location>
        <begin position="353"/>
        <end position="374"/>
    </location>
</feature>
<gene>
    <name evidence="4" type="ORF">SAMN04489842_0875</name>
</gene>
<proteinExistence type="predicted"/>
<dbReference type="Pfam" id="PF26514">
    <property type="entry name" value="DUF8173"/>
    <property type="match status" value="1"/>
</dbReference>
<sequence length="374" mass="37623">MAISHDSPRLTVLVLVGILVLSLGTGIVAGQSAEGTFGAVVVEEDETYDSVEGVAGSVVVYGTVTGDVAGVAGNIHVAEGGTVEGSLEGAAGNVRIDGTVEGGVAVGAGQVEVSETARIGGGLDAGAGALAVDGAVDGDVRVGAETIVLGPNADVGGEFRYDAENFEEDPDATVAGGVVQDSTIGNTVDDFVDAFTIPTWLSVMYGLLANLLLGIVLLAVFPSFSRGVAARVADSPLVSGGVGFLTMIGVPIVIALVAVTIIGIPLAIALAFVFALAIWIGVVYGQYAVGSWVLGLADVQNRWLALVVGLVGFALLGLIPFLGGLLELIAFLLGLGALTLGLYDRYTRPGRRGRQTTLDEVPGDATAGSGEESS</sequence>
<dbReference type="AlphaFoldDB" id="A0A1H1B084"/>
<evidence type="ECO:0000313" key="5">
    <source>
        <dbReference type="Proteomes" id="UP000198848"/>
    </source>
</evidence>
<keyword evidence="5" id="KW-1185">Reference proteome</keyword>
<feature type="transmembrane region" description="Helical" evidence="2">
    <location>
        <begin position="242"/>
        <end position="264"/>
    </location>
</feature>
<feature type="transmembrane region" description="Helical" evidence="2">
    <location>
        <begin position="303"/>
        <end position="322"/>
    </location>
</feature>
<dbReference type="Proteomes" id="UP000198848">
    <property type="component" value="Unassembled WGS sequence"/>
</dbReference>
<name>A0A1H1B084_NATTX</name>
<evidence type="ECO:0000313" key="4">
    <source>
        <dbReference type="EMBL" id="SDQ45334.1"/>
    </source>
</evidence>
<accession>A0A1H1B084</accession>
<feature type="domain" description="DUF8173" evidence="3">
    <location>
        <begin position="197"/>
        <end position="342"/>
    </location>
</feature>
<dbReference type="EMBL" id="FNLC01000001">
    <property type="protein sequence ID" value="SDQ45334.1"/>
    <property type="molecule type" value="Genomic_DNA"/>
</dbReference>
<feature type="transmembrane region" description="Helical" evidence="2">
    <location>
        <begin position="200"/>
        <end position="221"/>
    </location>
</feature>
<protein>
    <recommendedName>
        <fullName evidence="3">DUF8173 domain-containing protein</fullName>
    </recommendedName>
</protein>
<keyword evidence="2" id="KW-1133">Transmembrane helix</keyword>
<keyword evidence="2" id="KW-0812">Transmembrane</keyword>
<organism evidence="4 5">
    <name type="scientific">Natronobacterium texcoconense</name>
    <dbReference type="NCBI Taxonomy" id="1095778"/>
    <lineage>
        <taxon>Archaea</taxon>
        <taxon>Methanobacteriati</taxon>
        <taxon>Methanobacteriota</taxon>
        <taxon>Stenosarchaea group</taxon>
        <taxon>Halobacteria</taxon>
        <taxon>Halobacteriales</taxon>
        <taxon>Natrialbaceae</taxon>
        <taxon>Natronobacterium</taxon>
    </lineage>
</organism>
<dbReference type="STRING" id="1095778.SAMN04489842_0875"/>
<dbReference type="RefSeq" id="WP_090377862.1">
    <property type="nucleotide sequence ID" value="NZ_FNLC01000001.1"/>
</dbReference>